<evidence type="ECO:0000313" key="4">
    <source>
        <dbReference type="Proteomes" id="UP000199707"/>
    </source>
</evidence>
<dbReference type="KEGG" id="mflu:HZU40_09015"/>
<evidence type="ECO:0008006" key="6">
    <source>
        <dbReference type="Google" id="ProtNLM"/>
    </source>
</evidence>
<dbReference type="PROSITE" id="PS51257">
    <property type="entry name" value="PROKAR_LIPOPROTEIN"/>
    <property type="match status" value="1"/>
</dbReference>
<evidence type="ECO:0000256" key="1">
    <source>
        <dbReference type="SAM" id="Phobius"/>
    </source>
</evidence>
<reference evidence="2 5" key="3">
    <citation type="submission" date="2020-07" db="EMBL/GenBank/DDBJ databases">
        <title>Draft genome sequence of four isobutane-metabolizing strains capable of cometabolically degrading diverse ether contaminants.</title>
        <authorList>
            <person name="Chen W."/>
            <person name="Faulkner N."/>
            <person name="Smith C."/>
            <person name="Hyman M."/>
        </authorList>
    </citation>
    <scope>NUCLEOTIDE SEQUENCE [LARGE SCALE GENOMIC DNA]</scope>
    <source>
        <strain evidence="2 5">2A</strain>
    </source>
</reference>
<sequence length="76" mass="7961">MNRRALVELVLAFVALVGCVLSWQSAGETAQAAPITDGEPSTTSVVYYPPLIVLALVLATAAGVLAVLGIARLRRR</sequence>
<dbReference type="STRING" id="1502745.SAMN02799620_04121"/>
<dbReference type="EMBL" id="CP059894">
    <property type="protein sequence ID" value="QNJ94392.1"/>
    <property type="molecule type" value="Genomic_DNA"/>
</dbReference>
<organism evidence="3 4">
    <name type="scientific">Mycolicibacterium fluoranthenivorans</name>
    <dbReference type="NCBI Taxonomy" id="258505"/>
    <lineage>
        <taxon>Bacteria</taxon>
        <taxon>Bacillati</taxon>
        <taxon>Actinomycetota</taxon>
        <taxon>Actinomycetes</taxon>
        <taxon>Mycobacteriales</taxon>
        <taxon>Mycobacteriaceae</taxon>
        <taxon>Mycolicibacterium</taxon>
    </lineage>
</organism>
<proteinExistence type="predicted"/>
<evidence type="ECO:0000313" key="5">
    <source>
        <dbReference type="Proteomes" id="UP000515498"/>
    </source>
</evidence>
<dbReference type="RefSeq" id="WP_090360320.1">
    <property type="nucleotide sequence ID" value="NZ_CP059894.1"/>
</dbReference>
<gene>
    <name evidence="2" type="ORF">HZU40_09015</name>
    <name evidence="3" type="ORF">SAMN02799620_04121</name>
</gene>
<accession>A0A1G4WPY8</accession>
<keyword evidence="1" id="KW-0812">Transmembrane</keyword>
<reference evidence="4" key="1">
    <citation type="submission" date="2016-10" db="EMBL/GenBank/DDBJ databases">
        <authorList>
            <person name="Varghese N."/>
            <person name="Submissions S."/>
        </authorList>
    </citation>
    <scope>NUCLEOTIDE SEQUENCE [LARGE SCALE GENOMIC DNA]</scope>
    <source>
        <strain evidence="4">UNC267MFSha1.1M11</strain>
    </source>
</reference>
<protein>
    <recommendedName>
        <fullName evidence="6">Transmembrane protein</fullName>
    </recommendedName>
</protein>
<reference evidence="3" key="2">
    <citation type="submission" date="2016-10" db="EMBL/GenBank/DDBJ databases">
        <authorList>
            <person name="de Groot N.N."/>
        </authorList>
    </citation>
    <scope>NUCLEOTIDE SEQUENCE [LARGE SCALE GENOMIC DNA]</scope>
    <source>
        <strain evidence="3">UNC267MFSha1.1M11</strain>
    </source>
</reference>
<dbReference type="Proteomes" id="UP000515498">
    <property type="component" value="Chromosome"/>
</dbReference>
<feature type="transmembrane region" description="Helical" evidence="1">
    <location>
        <begin position="48"/>
        <end position="71"/>
    </location>
</feature>
<evidence type="ECO:0000313" key="3">
    <source>
        <dbReference type="EMBL" id="SCX26393.1"/>
    </source>
</evidence>
<evidence type="ECO:0000313" key="2">
    <source>
        <dbReference type="EMBL" id="QNJ94392.1"/>
    </source>
</evidence>
<dbReference type="AlphaFoldDB" id="A0A1G4WPY8"/>
<name>A0A1G4WPY8_9MYCO</name>
<keyword evidence="1" id="KW-0472">Membrane</keyword>
<dbReference type="Proteomes" id="UP000199707">
    <property type="component" value="Unassembled WGS sequence"/>
</dbReference>
<dbReference type="EMBL" id="FMUB01000008">
    <property type="protein sequence ID" value="SCX26393.1"/>
    <property type="molecule type" value="Genomic_DNA"/>
</dbReference>
<keyword evidence="1" id="KW-1133">Transmembrane helix</keyword>